<dbReference type="PANTHER" id="PTHR45453">
    <property type="entry name" value="PHOSPHATE REGULON SENSOR PROTEIN PHOR"/>
    <property type="match status" value="1"/>
</dbReference>
<keyword evidence="11" id="KW-1185">Reference proteome</keyword>
<evidence type="ECO:0000256" key="8">
    <source>
        <dbReference type="SAM" id="Phobius"/>
    </source>
</evidence>
<keyword evidence="8" id="KW-0812">Transmembrane</keyword>
<evidence type="ECO:0000256" key="1">
    <source>
        <dbReference type="ARBA" id="ARBA00000085"/>
    </source>
</evidence>
<dbReference type="GO" id="GO:0005886">
    <property type="term" value="C:plasma membrane"/>
    <property type="evidence" value="ECO:0007669"/>
    <property type="project" value="TreeGrafter"/>
</dbReference>
<dbReference type="InterPro" id="IPR003594">
    <property type="entry name" value="HATPase_dom"/>
</dbReference>
<comment type="subcellular location">
    <subcellularLocation>
        <location evidence="2">Membrane</location>
    </subcellularLocation>
</comment>
<dbReference type="InterPro" id="IPR036097">
    <property type="entry name" value="HisK_dim/P_sf"/>
</dbReference>
<dbReference type="FunFam" id="3.30.565.10:FF:000006">
    <property type="entry name" value="Sensor histidine kinase WalK"/>
    <property type="match status" value="1"/>
</dbReference>
<dbReference type="AlphaFoldDB" id="A0A923EBC2"/>
<reference evidence="10 11" key="1">
    <citation type="submission" date="2020-04" db="EMBL/GenBank/DDBJ databases">
        <title>Genomic insights into acetone-butanol-ethanol (ABE) fermentation by sequencing solventogenic clostridia strains.</title>
        <authorList>
            <person name="Brown S."/>
        </authorList>
    </citation>
    <scope>NUCLEOTIDE SEQUENCE [LARGE SCALE GENOMIC DNA]</scope>
    <source>
        <strain evidence="10 11">DJ011</strain>
    </source>
</reference>
<dbReference type="CDD" id="cd00082">
    <property type="entry name" value="HisKA"/>
    <property type="match status" value="1"/>
</dbReference>
<dbReference type="SMART" id="SM00387">
    <property type="entry name" value="HATPase_c"/>
    <property type="match status" value="1"/>
</dbReference>
<keyword evidence="5" id="KW-0808">Transferase</keyword>
<dbReference type="InterPro" id="IPR036890">
    <property type="entry name" value="HATPase_C_sf"/>
</dbReference>
<proteinExistence type="predicted"/>
<dbReference type="Gene3D" id="3.30.565.10">
    <property type="entry name" value="Histidine kinase-like ATPase, C-terminal domain"/>
    <property type="match status" value="1"/>
</dbReference>
<evidence type="ECO:0000256" key="6">
    <source>
        <dbReference type="ARBA" id="ARBA00022777"/>
    </source>
</evidence>
<keyword evidence="8" id="KW-1133">Transmembrane helix</keyword>
<dbReference type="EMBL" id="JAAZWO010000008">
    <property type="protein sequence ID" value="MBC2397814.1"/>
    <property type="molecule type" value="Genomic_DNA"/>
</dbReference>
<dbReference type="GO" id="GO:0004721">
    <property type="term" value="F:phosphoprotein phosphatase activity"/>
    <property type="evidence" value="ECO:0007669"/>
    <property type="project" value="TreeGrafter"/>
</dbReference>
<gene>
    <name evidence="10" type="ORF">HGG79_08510</name>
</gene>
<dbReference type="InterPro" id="IPR005467">
    <property type="entry name" value="His_kinase_dom"/>
</dbReference>
<dbReference type="Proteomes" id="UP000563151">
    <property type="component" value="Unassembled WGS sequence"/>
</dbReference>
<evidence type="ECO:0000313" key="11">
    <source>
        <dbReference type="Proteomes" id="UP000563151"/>
    </source>
</evidence>
<feature type="transmembrane region" description="Helical" evidence="8">
    <location>
        <begin position="12"/>
        <end position="32"/>
    </location>
</feature>
<name>A0A923EBC2_CLOTT</name>
<evidence type="ECO:0000256" key="7">
    <source>
        <dbReference type="ARBA" id="ARBA00023012"/>
    </source>
</evidence>
<dbReference type="GO" id="GO:0000155">
    <property type="term" value="F:phosphorelay sensor kinase activity"/>
    <property type="evidence" value="ECO:0007669"/>
    <property type="project" value="InterPro"/>
</dbReference>
<keyword evidence="4" id="KW-0597">Phosphoprotein</keyword>
<dbReference type="Pfam" id="PF00512">
    <property type="entry name" value="HisKA"/>
    <property type="match status" value="1"/>
</dbReference>
<feature type="domain" description="Histidine kinase" evidence="9">
    <location>
        <begin position="200"/>
        <end position="413"/>
    </location>
</feature>
<dbReference type="InterPro" id="IPR003661">
    <property type="entry name" value="HisK_dim/P_dom"/>
</dbReference>
<keyword evidence="7" id="KW-0902">Two-component regulatory system</keyword>
<dbReference type="InterPro" id="IPR050351">
    <property type="entry name" value="BphY/WalK/GraS-like"/>
</dbReference>
<keyword evidence="6 10" id="KW-0418">Kinase</keyword>
<dbReference type="GO" id="GO:0016036">
    <property type="term" value="P:cellular response to phosphate starvation"/>
    <property type="evidence" value="ECO:0007669"/>
    <property type="project" value="TreeGrafter"/>
</dbReference>
<accession>A0A923EBC2</accession>
<evidence type="ECO:0000256" key="2">
    <source>
        <dbReference type="ARBA" id="ARBA00004370"/>
    </source>
</evidence>
<dbReference type="PROSITE" id="PS50109">
    <property type="entry name" value="HIS_KIN"/>
    <property type="match status" value="1"/>
</dbReference>
<dbReference type="CDD" id="cd00075">
    <property type="entry name" value="HATPase"/>
    <property type="match status" value="1"/>
</dbReference>
<dbReference type="SUPFAM" id="SSF47384">
    <property type="entry name" value="Homodimeric domain of signal transducing histidine kinase"/>
    <property type="match status" value="1"/>
</dbReference>
<evidence type="ECO:0000259" key="9">
    <source>
        <dbReference type="PROSITE" id="PS50109"/>
    </source>
</evidence>
<comment type="catalytic activity">
    <reaction evidence="1">
        <text>ATP + protein L-histidine = ADP + protein N-phospho-L-histidine.</text>
        <dbReference type="EC" id="2.7.13.3"/>
    </reaction>
</comment>
<dbReference type="SUPFAM" id="SSF55874">
    <property type="entry name" value="ATPase domain of HSP90 chaperone/DNA topoisomerase II/histidine kinase"/>
    <property type="match status" value="1"/>
</dbReference>
<dbReference type="InterPro" id="IPR004358">
    <property type="entry name" value="Sig_transdc_His_kin-like_C"/>
</dbReference>
<dbReference type="Pfam" id="PF02518">
    <property type="entry name" value="HATPase_c"/>
    <property type="match status" value="1"/>
</dbReference>
<dbReference type="RefSeq" id="WP_035144597.1">
    <property type="nucleotide sequence ID" value="NZ_JAAZWO010000008.1"/>
</dbReference>
<dbReference type="SMART" id="SM00388">
    <property type="entry name" value="HisKA"/>
    <property type="match status" value="1"/>
</dbReference>
<evidence type="ECO:0000256" key="5">
    <source>
        <dbReference type="ARBA" id="ARBA00022679"/>
    </source>
</evidence>
<organism evidence="10 11">
    <name type="scientific">Clostridium tetanomorphum</name>
    <dbReference type="NCBI Taxonomy" id="1553"/>
    <lineage>
        <taxon>Bacteria</taxon>
        <taxon>Bacillati</taxon>
        <taxon>Bacillota</taxon>
        <taxon>Clostridia</taxon>
        <taxon>Eubacteriales</taxon>
        <taxon>Clostridiaceae</taxon>
        <taxon>Clostridium</taxon>
    </lineage>
</organism>
<evidence type="ECO:0000313" key="10">
    <source>
        <dbReference type="EMBL" id="MBC2397814.1"/>
    </source>
</evidence>
<dbReference type="Gene3D" id="1.10.287.130">
    <property type="match status" value="1"/>
</dbReference>
<dbReference type="PRINTS" id="PR00344">
    <property type="entry name" value="BCTRLSENSOR"/>
</dbReference>
<sequence length="413" mass="47356">MFKYFINPELKRSSLVIVIIAFVTLIGSFFAINRSYEQIKINYIKTNTAIVGELVKNHPELKDEIVPLITKGVNEKSIGEGEKVLKEYGYNEKLQIEFIPAMENSYNMVITSVLIILSCFIGIIFLLNCIQHTIIYKRLERLILGAQNILEYNFDIGIYENTEGTFAKLAHAFNNMRIIMKNNFGTVQKEKQFLVDTLSDISHQLKTPIASLIIYNDILLERNLDEGKRKEFLKNSGKQLNRIEWLIKNLLKLAKLDAGVIKFEKKDYDLNKTVEESMEALKIKAEQSKIDMKFYSKNSQIIMKHDTNWLGEAVINLVKNAVEHTREHGSVEVFTEKTPVCIRIIVKDNGEGIAREEIPHIFKRFYKGKRSKNTESVGIGLALSKSIVEGHEGIIEVKSKEKEGTIFTITFLK</sequence>
<comment type="caution">
    <text evidence="10">The sequence shown here is derived from an EMBL/GenBank/DDBJ whole genome shotgun (WGS) entry which is preliminary data.</text>
</comment>
<evidence type="ECO:0000256" key="3">
    <source>
        <dbReference type="ARBA" id="ARBA00012438"/>
    </source>
</evidence>
<feature type="transmembrane region" description="Helical" evidence="8">
    <location>
        <begin position="106"/>
        <end position="127"/>
    </location>
</feature>
<dbReference type="PANTHER" id="PTHR45453:SF1">
    <property type="entry name" value="PHOSPHATE REGULON SENSOR PROTEIN PHOR"/>
    <property type="match status" value="1"/>
</dbReference>
<keyword evidence="8" id="KW-0472">Membrane</keyword>
<evidence type="ECO:0000256" key="4">
    <source>
        <dbReference type="ARBA" id="ARBA00022553"/>
    </source>
</evidence>
<protein>
    <recommendedName>
        <fullName evidence="3">histidine kinase</fullName>
        <ecNumber evidence="3">2.7.13.3</ecNumber>
    </recommendedName>
</protein>
<dbReference type="EC" id="2.7.13.3" evidence="3"/>